<dbReference type="EMBL" id="WINI01000009">
    <property type="protein sequence ID" value="MQR02503.1"/>
    <property type="molecule type" value="Genomic_DNA"/>
</dbReference>
<dbReference type="Pfam" id="PF07883">
    <property type="entry name" value="Cupin_2"/>
    <property type="match status" value="1"/>
</dbReference>
<sequence>MNPDIGLVQKTCLPEQMTVVPNASIQAQTVDSSKANGIVWAQPLFASEVDGENTAFHVTYAPHARSAWHSHPLGQMLFILSGTCEIQRRGGEIETARAGDAVWIAPQEEHWHGATAHGVMVYLSVQAVSDGNATKWLGHSTGES</sequence>
<keyword evidence="3" id="KW-1185">Reference proteome</keyword>
<dbReference type="Gene3D" id="2.60.120.10">
    <property type="entry name" value="Jelly Rolls"/>
    <property type="match status" value="1"/>
</dbReference>
<gene>
    <name evidence="2" type="ORF">GEV47_17645</name>
</gene>
<dbReference type="InterPro" id="IPR047263">
    <property type="entry name" value="HNL-like_cupin"/>
</dbReference>
<dbReference type="OrthoDB" id="9801400at2"/>
<dbReference type="InterPro" id="IPR014710">
    <property type="entry name" value="RmlC-like_jellyroll"/>
</dbReference>
<protein>
    <submittedName>
        <fullName evidence="2">Cupin domain-containing protein</fullName>
    </submittedName>
</protein>
<feature type="domain" description="Cupin type-2" evidence="1">
    <location>
        <begin position="57"/>
        <end position="125"/>
    </location>
</feature>
<dbReference type="PANTHER" id="PTHR43698">
    <property type="entry name" value="RIBD C-TERMINAL DOMAIN CONTAINING PROTEIN"/>
    <property type="match status" value="1"/>
</dbReference>
<accession>A0A843YXM2</accession>
<organism evidence="2 3">
    <name type="scientific">Glaciimonas soli</name>
    <dbReference type="NCBI Taxonomy" id="2590999"/>
    <lineage>
        <taxon>Bacteria</taxon>
        <taxon>Pseudomonadati</taxon>
        <taxon>Pseudomonadota</taxon>
        <taxon>Betaproteobacteria</taxon>
        <taxon>Burkholderiales</taxon>
        <taxon>Oxalobacteraceae</taxon>
        <taxon>Glaciimonas</taxon>
    </lineage>
</organism>
<dbReference type="InterPro" id="IPR011051">
    <property type="entry name" value="RmlC_Cupin_sf"/>
</dbReference>
<comment type="caution">
    <text evidence="2">The sequence shown here is derived from an EMBL/GenBank/DDBJ whole genome shotgun (WGS) entry which is preliminary data.</text>
</comment>
<name>A0A843YXM2_9BURK</name>
<dbReference type="RefSeq" id="WP_153236117.1">
    <property type="nucleotide sequence ID" value="NZ_WINI01000009.1"/>
</dbReference>
<dbReference type="AlphaFoldDB" id="A0A843YXM2"/>
<evidence type="ECO:0000313" key="3">
    <source>
        <dbReference type="Proteomes" id="UP000451565"/>
    </source>
</evidence>
<dbReference type="SUPFAM" id="SSF51182">
    <property type="entry name" value="RmlC-like cupins"/>
    <property type="match status" value="1"/>
</dbReference>
<dbReference type="PANTHER" id="PTHR43698:SF1">
    <property type="entry name" value="BLL4564 PROTEIN"/>
    <property type="match status" value="1"/>
</dbReference>
<evidence type="ECO:0000259" key="1">
    <source>
        <dbReference type="Pfam" id="PF07883"/>
    </source>
</evidence>
<reference evidence="2 3" key="1">
    <citation type="submission" date="2019-10" db="EMBL/GenBank/DDBJ databases">
        <title>Glaciimonas soli sp. nov., a psychrophilic bacterium isolated from the forest soil of a high elevation mountain in Taiwan.</title>
        <authorList>
            <person name="Wang L.-T."/>
            <person name="Shieh W.Y."/>
        </authorList>
    </citation>
    <scope>NUCLEOTIDE SEQUENCE [LARGE SCALE GENOMIC DNA]</scope>
    <source>
        <strain evidence="2 3">GS1</strain>
    </source>
</reference>
<evidence type="ECO:0000313" key="2">
    <source>
        <dbReference type="EMBL" id="MQR02503.1"/>
    </source>
</evidence>
<dbReference type="CDD" id="cd02233">
    <property type="entry name" value="cupin_HNL-like"/>
    <property type="match status" value="1"/>
</dbReference>
<proteinExistence type="predicted"/>
<dbReference type="Proteomes" id="UP000451565">
    <property type="component" value="Unassembled WGS sequence"/>
</dbReference>
<dbReference type="InterPro" id="IPR013096">
    <property type="entry name" value="Cupin_2"/>
</dbReference>